<gene>
    <name evidence="9" type="ORF">NXF25_017742</name>
</gene>
<evidence type="ECO:0000313" key="10">
    <source>
        <dbReference type="Proteomes" id="UP001474421"/>
    </source>
</evidence>
<feature type="compositionally biased region" description="Pro residues" evidence="7">
    <location>
        <begin position="315"/>
        <end position="325"/>
    </location>
</feature>
<dbReference type="SUPFAM" id="SSF48403">
    <property type="entry name" value="Ankyrin repeat"/>
    <property type="match status" value="1"/>
</dbReference>
<evidence type="ECO:0000256" key="3">
    <source>
        <dbReference type="ARBA" id="ARBA00022740"/>
    </source>
</evidence>
<dbReference type="InterPro" id="IPR052420">
    <property type="entry name" value="Espin/Espin-like"/>
</dbReference>
<feature type="region of interest" description="Disordered" evidence="7">
    <location>
        <begin position="288"/>
        <end position="336"/>
    </location>
</feature>
<keyword evidence="3" id="KW-1009">Hearing</keyword>
<evidence type="ECO:0000256" key="7">
    <source>
        <dbReference type="SAM" id="MobiDB-lite"/>
    </source>
</evidence>
<feature type="domain" description="WH2" evidence="8">
    <location>
        <begin position="1020"/>
        <end position="1037"/>
    </location>
</feature>
<keyword evidence="6" id="KW-0175">Coiled coil</keyword>
<dbReference type="InterPro" id="IPR002110">
    <property type="entry name" value="Ankyrin_rpt"/>
</dbReference>
<dbReference type="Pfam" id="PF12796">
    <property type="entry name" value="Ank_2"/>
    <property type="match status" value="3"/>
</dbReference>
<dbReference type="Pfam" id="PF00023">
    <property type="entry name" value="Ank"/>
    <property type="match status" value="1"/>
</dbReference>
<evidence type="ECO:0000256" key="6">
    <source>
        <dbReference type="SAM" id="Coils"/>
    </source>
</evidence>
<feature type="compositionally biased region" description="Basic residues" evidence="7">
    <location>
        <begin position="96"/>
        <end position="105"/>
    </location>
</feature>
<keyword evidence="2" id="KW-0677">Repeat</keyword>
<dbReference type="PROSITE" id="PS50088">
    <property type="entry name" value="ANK_REPEAT"/>
    <property type="match status" value="5"/>
</dbReference>
<feature type="repeat" description="ANK" evidence="5">
    <location>
        <begin position="581"/>
        <end position="613"/>
    </location>
</feature>
<feature type="compositionally biased region" description="Low complexity" evidence="7">
    <location>
        <begin position="990"/>
        <end position="1011"/>
    </location>
</feature>
<dbReference type="PROSITE" id="PS51082">
    <property type="entry name" value="WH2"/>
    <property type="match status" value="1"/>
</dbReference>
<keyword evidence="4 5" id="KW-0040">ANK repeat</keyword>
<feature type="compositionally biased region" description="Basic and acidic residues" evidence="7">
    <location>
        <begin position="678"/>
        <end position="691"/>
    </location>
</feature>
<feature type="coiled-coil region" evidence="6">
    <location>
        <begin position="1190"/>
        <end position="1217"/>
    </location>
</feature>
<keyword evidence="10" id="KW-1185">Reference proteome</keyword>
<feature type="compositionally biased region" description="Gly residues" evidence="7">
    <location>
        <begin position="1"/>
        <end position="10"/>
    </location>
</feature>
<accession>A0AAW1ARK4</accession>
<evidence type="ECO:0000256" key="1">
    <source>
        <dbReference type="ARBA" id="ARBA00004645"/>
    </source>
</evidence>
<feature type="compositionally biased region" description="Low complexity" evidence="7">
    <location>
        <begin position="720"/>
        <end position="731"/>
    </location>
</feature>
<proteinExistence type="predicted"/>
<evidence type="ECO:0000256" key="4">
    <source>
        <dbReference type="ARBA" id="ARBA00023043"/>
    </source>
</evidence>
<dbReference type="FunFam" id="1.25.40.20:FF:000125">
    <property type="entry name" value="Putative espin"/>
    <property type="match status" value="1"/>
</dbReference>
<dbReference type="InterPro" id="IPR003124">
    <property type="entry name" value="WH2_dom"/>
</dbReference>
<evidence type="ECO:0000259" key="8">
    <source>
        <dbReference type="PROSITE" id="PS51082"/>
    </source>
</evidence>
<feature type="repeat" description="ANK" evidence="5">
    <location>
        <begin position="613"/>
        <end position="645"/>
    </location>
</feature>
<feature type="compositionally biased region" description="Pro residues" evidence="7">
    <location>
        <begin position="967"/>
        <end position="989"/>
    </location>
</feature>
<dbReference type="SMART" id="SM00248">
    <property type="entry name" value="ANK"/>
    <property type="match status" value="9"/>
</dbReference>
<dbReference type="Proteomes" id="UP001474421">
    <property type="component" value="Unassembled WGS sequence"/>
</dbReference>
<feature type="compositionally biased region" description="Basic and acidic residues" evidence="7">
    <location>
        <begin position="124"/>
        <end position="137"/>
    </location>
</feature>
<name>A0AAW1ARK4_CROAD</name>
<feature type="compositionally biased region" description="Polar residues" evidence="7">
    <location>
        <begin position="694"/>
        <end position="707"/>
    </location>
</feature>
<dbReference type="Gene3D" id="1.25.40.20">
    <property type="entry name" value="Ankyrin repeat-containing domain"/>
    <property type="match status" value="1"/>
</dbReference>
<feature type="compositionally biased region" description="Pro residues" evidence="7">
    <location>
        <begin position="775"/>
        <end position="805"/>
    </location>
</feature>
<evidence type="ECO:0000313" key="9">
    <source>
        <dbReference type="EMBL" id="KAK9392155.1"/>
    </source>
</evidence>
<feature type="compositionally biased region" description="Low complexity" evidence="7">
    <location>
        <begin position="35"/>
        <end position="46"/>
    </location>
</feature>
<feature type="region of interest" description="Disordered" evidence="7">
    <location>
        <begin position="758"/>
        <end position="808"/>
    </location>
</feature>
<dbReference type="EMBL" id="JAOTOJ010000017">
    <property type="protein sequence ID" value="KAK9392155.1"/>
    <property type="molecule type" value="Genomic_DNA"/>
</dbReference>
<feature type="compositionally biased region" description="Pro residues" evidence="7">
    <location>
        <begin position="199"/>
        <end position="212"/>
    </location>
</feature>
<feature type="region of interest" description="Disordered" evidence="7">
    <location>
        <begin position="898"/>
        <end position="1018"/>
    </location>
</feature>
<sequence length="1742" mass="191267">MRGGTEGDGGSVRRPPQGKGKGKGRGWASPARTHLPQLGSLPGLSPRTHPACDAQRPSGRSESWLCPARRGLLYPPGPAHLDCRGRPAPPLQSQRRLARGTRRHFASGGRRLAASGIPGQMGALEEKPEMKGSERKEKKMRKRKAEEKGKERRGEERRGKEKEASPQRLRAALQLSLPRVFSTLESDRERRQAAGRTPPSAPLFSPFPPPPPPRKKKSVVDPFNRQAQEILLSGPCYSKAFCSCNGRLHKGTVGTGVGTAAGGGGRLGHPGAEGQLPEVAQVGEGIKEEEGGGVGEPPSRDQGGAWPPSRGRGQSPPPLPPPEAPAEPAGRQESAMAGERALLAARQGDLEALRALLPPPADRGVPLLPPAALRDPLGASPVHHAARAGKLRCLRYLVEDAALGAQDRARNGATPAHDAAATGHLACLQWLLGPGGCRVQDTDNSGATVLHLAARFGHRDVTEWLLHFGGCDPLVPTETGALPIHYAATKGDFPSLHLILGHSPGSVNAQTKNGATPLYLACQEGHLEIVQYLVKEGGADPHLRANDGMTPLHAAAQMGHNTVIVWLMSFTDVNLSEQDEEGATPMHFAASRGHAKVLSWLLLHGGEIAVDKWGSTPMHDAAENGELECCQILVVNGVDLSQRDQDGYTAADLADYNGHLQCAKYLRTVENMSVEHRVLSRDPSADMELKQPDSGLSSPHTTVSAPQTHFDMGSPSSIFSNYDSSHSSQSSTGEKRNYTGPRVPETALTDMQTYMDMLNPELAPGPAKTGGQTSLPPPPNFPAPSPPSHPKTLPPPPGYPAPNPPERPHTAEIYVQAKNNLRHVDSETLKEQPCWQLCQASYFTPGLKKPPRTLHFDFLTQGCLRGWRRRVRCLAAFKAAEKATSRARSSVAQLTCQQQLQRTDSSRRSRRFSKQPSTGDYYKRLESGGGTEQSRRTSRMAHSEEASLLSSEKVQNGSGAEKTPSGGAPPPPPPLPEGGCSPPPPPPLPAEYTPPSTGQRMSSSSTGSTKSFNMMSPTGDNLELLAEIKAGKSLKPTPQSKGFTTVFSGCGQAGGSVDFPTTSSSPAGTPTPPSTPEEASGSRASGSPKPEINGSMTLFGTPTGHMDLEGLIPTHDEQGRPIPEWKRQVMLRKLQMKVQEEEEQRRKLRSGNCYPQEGWRYSHAHNAILGPFGELMTEDDILCIEKQIQNLQVVHKVQKVETELEQLEQELQQLLPVSAALAKEHFTVNPKCMHGQAEDLPGWCNKISILLKSMSILLATLGGKATSLAEMVTSEALAQKSEEAQVLPSAAPVFKDGPSHVARSQSFSCTREEVEKEIMQWGVSVKNLKANYEVHLQTQLISEATNRVYRRKRSLPVGTTQFTLGREPILEEDYIMDLQPFTLLEDEEASVDGLEPPIQLSHAPLLYEKGPSPFSRGDSFAETMFSPDHMTRSLPVQTELSCIQDYIDLRKERIVYLFLEHWKRWTFTDSGRQVQPRRRVEMSGPNLEEDHHVYNRPVLTVTGPKPSEDHQLLYFMKQRQVVGKLLTHWRSIISQVPTRQIRRLSHINIFYWPEHFLPHVDGSPVDYNSLTLDLFMLGYFQLLEMDMSHEERKFRHLLCYEMFDHLGSHSWDLIRHFHQVVMEEVETGKRDWLDGFEDLKQRFFRDNLVVDHGTTPSVDGPAETLHSPPILSHQESSQSLISSSQEPTSVEDELAVVPALKSRKNSIQLVSELGEFSNDDICRYIDRSFSFWKEKEAEMFDI</sequence>
<dbReference type="PANTHER" id="PTHR24153:SF24">
    <property type="entry name" value="ESPIN"/>
    <property type="match status" value="1"/>
</dbReference>
<dbReference type="GO" id="GO:0032420">
    <property type="term" value="C:stereocilium"/>
    <property type="evidence" value="ECO:0007669"/>
    <property type="project" value="UniProtKB-SubCell"/>
</dbReference>
<organism evidence="9 10">
    <name type="scientific">Crotalus adamanteus</name>
    <name type="common">Eastern diamondback rattlesnake</name>
    <dbReference type="NCBI Taxonomy" id="8729"/>
    <lineage>
        <taxon>Eukaryota</taxon>
        <taxon>Metazoa</taxon>
        <taxon>Chordata</taxon>
        <taxon>Craniata</taxon>
        <taxon>Vertebrata</taxon>
        <taxon>Euteleostomi</taxon>
        <taxon>Lepidosauria</taxon>
        <taxon>Squamata</taxon>
        <taxon>Bifurcata</taxon>
        <taxon>Unidentata</taxon>
        <taxon>Episquamata</taxon>
        <taxon>Toxicofera</taxon>
        <taxon>Serpentes</taxon>
        <taxon>Colubroidea</taxon>
        <taxon>Viperidae</taxon>
        <taxon>Crotalinae</taxon>
        <taxon>Crotalus</taxon>
    </lineage>
</organism>
<dbReference type="PROSITE" id="PS50297">
    <property type="entry name" value="ANK_REP_REGION"/>
    <property type="match status" value="5"/>
</dbReference>
<evidence type="ECO:0000256" key="5">
    <source>
        <dbReference type="PROSITE-ProRule" id="PRU00023"/>
    </source>
</evidence>
<feature type="repeat" description="ANK" evidence="5">
    <location>
        <begin position="445"/>
        <end position="469"/>
    </location>
</feature>
<feature type="compositionally biased region" description="Basic and acidic residues" evidence="7">
    <location>
        <begin position="144"/>
        <end position="165"/>
    </location>
</feature>
<feature type="region of interest" description="Disordered" evidence="7">
    <location>
        <begin position="1054"/>
        <end position="1107"/>
    </location>
</feature>
<dbReference type="GO" id="GO:0005737">
    <property type="term" value="C:cytoplasm"/>
    <property type="evidence" value="ECO:0007669"/>
    <property type="project" value="TreeGrafter"/>
</dbReference>
<comment type="caution">
    <text evidence="9">The sequence shown here is derived from an EMBL/GenBank/DDBJ whole genome shotgun (WGS) entry which is preliminary data.</text>
</comment>
<dbReference type="InterPro" id="IPR036770">
    <property type="entry name" value="Ankyrin_rpt-contain_sf"/>
</dbReference>
<dbReference type="PANTHER" id="PTHR24153">
    <property type="entry name" value="ESPIN"/>
    <property type="match status" value="1"/>
</dbReference>
<dbReference type="GO" id="GO:0051017">
    <property type="term" value="P:actin filament bundle assembly"/>
    <property type="evidence" value="ECO:0007669"/>
    <property type="project" value="TreeGrafter"/>
</dbReference>
<feature type="region of interest" description="Disordered" evidence="7">
    <location>
        <begin position="1"/>
        <end position="220"/>
    </location>
</feature>
<comment type="subcellular location">
    <subcellularLocation>
        <location evidence="1">Cell projection</location>
        <location evidence="1">Stereocilium</location>
    </subcellularLocation>
</comment>
<feature type="repeat" description="ANK" evidence="5">
    <location>
        <begin position="547"/>
        <end position="580"/>
    </location>
</feature>
<dbReference type="GO" id="GO:0007605">
    <property type="term" value="P:sensory perception of sound"/>
    <property type="evidence" value="ECO:0007669"/>
    <property type="project" value="UniProtKB-KW"/>
</dbReference>
<reference evidence="9 10" key="1">
    <citation type="journal article" date="2024" name="Proc. Natl. Acad. Sci. U.S.A.">
        <title>The genetic regulatory architecture and epigenomic basis for age-related changes in rattlesnake venom.</title>
        <authorList>
            <person name="Hogan M.P."/>
            <person name="Holding M.L."/>
            <person name="Nystrom G.S."/>
            <person name="Colston T.J."/>
            <person name="Bartlett D.A."/>
            <person name="Mason A.J."/>
            <person name="Ellsworth S.A."/>
            <person name="Rautsaw R.M."/>
            <person name="Lawrence K.C."/>
            <person name="Strickland J.L."/>
            <person name="He B."/>
            <person name="Fraser P."/>
            <person name="Margres M.J."/>
            <person name="Gilbert D.M."/>
            <person name="Gibbs H.L."/>
            <person name="Parkinson C.L."/>
            <person name="Rokyta D.R."/>
        </authorList>
    </citation>
    <scope>NUCLEOTIDE SEQUENCE [LARGE SCALE GENOMIC DNA]</scope>
    <source>
        <strain evidence="9">DRR0105</strain>
    </source>
</reference>
<feature type="repeat" description="ANK" evidence="5">
    <location>
        <begin position="513"/>
        <end position="537"/>
    </location>
</feature>
<protein>
    <submittedName>
        <fullName evidence="9">Espin</fullName>
    </submittedName>
</protein>
<feature type="region of interest" description="Disordered" evidence="7">
    <location>
        <begin position="678"/>
        <end position="743"/>
    </location>
</feature>
<dbReference type="GO" id="GO:0051015">
    <property type="term" value="F:actin filament binding"/>
    <property type="evidence" value="ECO:0007669"/>
    <property type="project" value="TreeGrafter"/>
</dbReference>
<evidence type="ECO:0000256" key="2">
    <source>
        <dbReference type="ARBA" id="ARBA00022737"/>
    </source>
</evidence>